<name>H8GBV0_9PSEU</name>
<dbReference type="PANTHER" id="PTHR43031">
    <property type="entry name" value="FAD-DEPENDENT OXIDOREDUCTASE"/>
    <property type="match status" value="1"/>
</dbReference>
<accession>H8GBV0</accession>
<dbReference type="InterPro" id="IPR050229">
    <property type="entry name" value="GlpE_sulfurtransferase"/>
</dbReference>
<dbReference type="PANTHER" id="PTHR43031:SF1">
    <property type="entry name" value="PYRIDINE NUCLEOTIDE-DISULPHIDE OXIDOREDUCTASE"/>
    <property type="match status" value="1"/>
</dbReference>
<dbReference type="Proteomes" id="UP000004705">
    <property type="component" value="Chromosome"/>
</dbReference>
<keyword evidence="3" id="KW-1185">Reference proteome</keyword>
<sequence>MPSMPTRVAGTAACDGSRASHEAACDDEAVNHSDVPTVSVEQLSTSDAVLLDVRESDEWAAGHAPSAVHIPLGDLPARAGELAELAADRPVYVVCRTGGRSARAVAWLNAAGVVDAVNVAGGMKTWHVQGRPLVGEHTDVPPEVL</sequence>
<evidence type="ECO:0000313" key="3">
    <source>
        <dbReference type="Proteomes" id="UP000004705"/>
    </source>
</evidence>
<protein>
    <submittedName>
        <fullName evidence="2">Rhodanese-related sulfurtransferase</fullName>
    </submittedName>
</protein>
<dbReference type="InterPro" id="IPR001763">
    <property type="entry name" value="Rhodanese-like_dom"/>
</dbReference>
<dbReference type="SUPFAM" id="SSF52821">
    <property type="entry name" value="Rhodanese/Cell cycle control phosphatase"/>
    <property type="match status" value="1"/>
</dbReference>
<gene>
    <name evidence="2" type="ORF">SacazDRAFT_02866</name>
</gene>
<dbReference type="EMBL" id="CM001466">
    <property type="protein sequence ID" value="EHY89753.1"/>
    <property type="molecule type" value="Genomic_DNA"/>
</dbReference>
<dbReference type="Pfam" id="PF00581">
    <property type="entry name" value="Rhodanese"/>
    <property type="match status" value="1"/>
</dbReference>
<dbReference type="Gene3D" id="3.40.250.10">
    <property type="entry name" value="Rhodanese-like domain"/>
    <property type="match status" value="1"/>
</dbReference>
<reference evidence="2 3" key="1">
    <citation type="journal article" date="2012" name="Stand. Genomic Sci.">
        <title>Genome sequence of the soil bacterium Saccharomonospora azurea type strain (NA-128(T)).</title>
        <authorList>
            <person name="Klenk H.P."/>
            <person name="Held B."/>
            <person name="Lucas S."/>
            <person name="Lapidus A."/>
            <person name="Copeland A."/>
            <person name="Hammon N."/>
            <person name="Pitluck S."/>
            <person name="Goodwin L.A."/>
            <person name="Han C."/>
            <person name="Tapia R."/>
            <person name="Brambilla E.M."/>
            <person name="Potter G."/>
            <person name="Land M."/>
            <person name="Ivanova N."/>
            <person name="Rohde M."/>
            <person name="Goker M."/>
            <person name="Detter J.C."/>
            <person name="Kyrpides N.C."/>
            <person name="Woyke T."/>
        </authorList>
    </citation>
    <scope>NUCLEOTIDE SEQUENCE [LARGE SCALE GENOMIC DNA]</scope>
    <source>
        <strain evidence="2 3">NA-128</strain>
    </source>
</reference>
<dbReference type="HOGENOM" id="CLU_089574_13_0_11"/>
<feature type="domain" description="Rhodanese" evidence="1">
    <location>
        <begin position="44"/>
        <end position="135"/>
    </location>
</feature>
<dbReference type="CDD" id="cd00158">
    <property type="entry name" value="RHOD"/>
    <property type="match status" value="1"/>
</dbReference>
<evidence type="ECO:0000259" key="1">
    <source>
        <dbReference type="PROSITE" id="PS50206"/>
    </source>
</evidence>
<proteinExistence type="predicted"/>
<dbReference type="InterPro" id="IPR036873">
    <property type="entry name" value="Rhodanese-like_dom_sf"/>
</dbReference>
<dbReference type="GO" id="GO:0016740">
    <property type="term" value="F:transferase activity"/>
    <property type="evidence" value="ECO:0007669"/>
    <property type="project" value="UniProtKB-KW"/>
</dbReference>
<dbReference type="AlphaFoldDB" id="H8GBV0"/>
<organism evidence="2 3">
    <name type="scientific">Saccharomonospora azurea NA-128</name>
    <dbReference type="NCBI Taxonomy" id="882081"/>
    <lineage>
        <taxon>Bacteria</taxon>
        <taxon>Bacillati</taxon>
        <taxon>Actinomycetota</taxon>
        <taxon>Actinomycetes</taxon>
        <taxon>Pseudonocardiales</taxon>
        <taxon>Pseudonocardiaceae</taxon>
        <taxon>Saccharomonospora</taxon>
    </lineage>
</organism>
<dbReference type="PROSITE" id="PS50206">
    <property type="entry name" value="RHODANESE_3"/>
    <property type="match status" value="1"/>
</dbReference>
<dbReference type="SMART" id="SM00450">
    <property type="entry name" value="RHOD"/>
    <property type="match status" value="1"/>
</dbReference>
<evidence type="ECO:0000313" key="2">
    <source>
        <dbReference type="EMBL" id="EHY89753.1"/>
    </source>
</evidence>